<dbReference type="RefSeq" id="WP_188498718.1">
    <property type="nucleotide sequence ID" value="NZ_BMFV01000035.1"/>
</dbReference>
<reference evidence="1" key="1">
    <citation type="journal article" date="2014" name="Int. J. Syst. Evol. Microbiol.">
        <title>Complete genome sequence of Corynebacterium casei LMG S-19264T (=DSM 44701T), isolated from a smear-ripened cheese.</title>
        <authorList>
            <consortium name="US DOE Joint Genome Institute (JGI-PGF)"/>
            <person name="Walter F."/>
            <person name="Albersmeier A."/>
            <person name="Kalinowski J."/>
            <person name="Ruckert C."/>
        </authorList>
    </citation>
    <scope>NUCLEOTIDE SEQUENCE</scope>
    <source>
        <strain evidence="1">CGMCC 1.12777</strain>
    </source>
</reference>
<keyword evidence="2" id="KW-1185">Reference proteome</keyword>
<evidence type="ECO:0000313" key="2">
    <source>
        <dbReference type="Proteomes" id="UP000656813"/>
    </source>
</evidence>
<protein>
    <submittedName>
        <fullName evidence="1">Uncharacterized protein</fullName>
    </submittedName>
</protein>
<organism evidence="1 2">
    <name type="scientific">Pullulanibacillus pueri</name>
    <dbReference type="NCBI Taxonomy" id="1437324"/>
    <lineage>
        <taxon>Bacteria</taxon>
        <taxon>Bacillati</taxon>
        <taxon>Bacillota</taxon>
        <taxon>Bacilli</taxon>
        <taxon>Bacillales</taxon>
        <taxon>Sporolactobacillaceae</taxon>
        <taxon>Pullulanibacillus</taxon>
    </lineage>
</organism>
<dbReference type="AlphaFoldDB" id="A0A8J2ZYZ8"/>
<sequence>MTESVSWIRNMYTGPGGGVYKVQIRILIGQYIHYGHYLLLNFVKWGSKMKQK</sequence>
<reference evidence="1" key="2">
    <citation type="submission" date="2020-09" db="EMBL/GenBank/DDBJ databases">
        <authorList>
            <person name="Sun Q."/>
            <person name="Zhou Y."/>
        </authorList>
    </citation>
    <scope>NUCLEOTIDE SEQUENCE</scope>
    <source>
        <strain evidence="1">CGMCC 1.12777</strain>
    </source>
</reference>
<proteinExistence type="predicted"/>
<evidence type="ECO:0000313" key="1">
    <source>
        <dbReference type="EMBL" id="GGH86815.1"/>
    </source>
</evidence>
<dbReference type="Proteomes" id="UP000656813">
    <property type="component" value="Unassembled WGS sequence"/>
</dbReference>
<dbReference type="EMBL" id="BMFV01000035">
    <property type="protein sequence ID" value="GGH86815.1"/>
    <property type="molecule type" value="Genomic_DNA"/>
</dbReference>
<accession>A0A8J2ZYZ8</accession>
<name>A0A8J2ZYZ8_9BACL</name>
<comment type="caution">
    <text evidence="1">The sequence shown here is derived from an EMBL/GenBank/DDBJ whole genome shotgun (WGS) entry which is preliminary data.</text>
</comment>
<gene>
    <name evidence="1" type="ORF">GCM10007096_35390</name>
</gene>